<evidence type="ECO:0000313" key="3">
    <source>
        <dbReference type="Proteomes" id="UP000593566"/>
    </source>
</evidence>
<dbReference type="GO" id="GO:0030170">
    <property type="term" value="F:pyridoxal phosphate binding"/>
    <property type="evidence" value="ECO:0007669"/>
    <property type="project" value="InterPro"/>
</dbReference>
<dbReference type="InterPro" id="IPR005302">
    <property type="entry name" value="MoCF_Sase_C"/>
</dbReference>
<dbReference type="Pfam" id="PF03473">
    <property type="entry name" value="MOSC"/>
    <property type="match status" value="1"/>
</dbReference>
<evidence type="ECO:0000313" key="2">
    <source>
        <dbReference type="EMBL" id="KAF6228494.1"/>
    </source>
</evidence>
<dbReference type="GO" id="GO:0003824">
    <property type="term" value="F:catalytic activity"/>
    <property type="evidence" value="ECO:0007669"/>
    <property type="project" value="InterPro"/>
</dbReference>
<protein>
    <recommendedName>
        <fullName evidence="1">MOSC domain-containing protein</fullName>
    </recommendedName>
</protein>
<dbReference type="GeneID" id="59336621"/>
<comment type="caution">
    <text evidence="2">The sequence shown here is derived from an EMBL/GenBank/DDBJ whole genome shotgun (WGS) entry which is preliminary data.</text>
</comment>
<keyword evidence="3" id="KW-1185">Reference proteome</keyword>
<dbReference type="InterPro" id="IPR005303">
    <property type="entry name" value="MOCOS_middle"/>
</dbReference>
<sequence>MAIIFDRKESGMIKLFLDGKLLTNESISLVASPKIGQELWFNALDWDNLDTGFRGSLNRFTMYAGALTPETISLRSVPLTTAIASPHGFPYDRRFMLVKVHDGKTFSPRSKSHANGNLENMTITYYPELALFLQSINSNGTFTVTYDPPDRARRSLEIQLEPEVAHLEEMDVRLHQSPAKGYKMPERVNAWFSECFGYDVMLSYLGPNQRPVLGNLSPNAAQDGGAASKSWLSSITTSIPSLLASKDVEGEGISFADVAAYLVITEESLRDVDSRLQDGTRMDVTKFRPNIVLSGAAAAYEEDYWGSITINPNKKQEKNNVTEIVLTQNCARCVSINVDYSTGKSGTGEANILKKLMKDRRVDKGNKYSPIFGRYGFLKGAAAGQVIDVGDEVTVSKTNKERTTFRRSSVRD</sequence>
<dbReference type="Pfam" id="PF03476">
    <property type="entry name" value="MOSC_N"/>
    <property type="match status" value="1"/>
</dbReference>
<dbReference type="SUPFAM" id="SSF49899">
    <property type="entry name" value="Concanavalin A-like lectins/glucanases"/>
    <property type="match status" value="1"/>
</dbReference>
<dbReference type="SUPFAM" id="SSF141673">
    <property type="entry name" value="MOSC N-terminal domain-like"/>
    <property type="match status" value="1"/>
</dbReference>
<dbReference type="AlphaFoldDB" id="A0A8H6CRS5"/>
<name>A0A8H6CRS5_9LECA</name>
<dbReference type="PROSITE" id="PS51340">
    <property type="entry name" value="MOSC"/>
    <property type="match status" value="1"/>
</dbReference>
<evidence type="ECO:0000259" key="1">
    <source>
        <dbReference type="PROSITE" id="PS51340"/>
    </source>
</evidence>
<gene>
    <name evidence="2" type="ORF">HO133_008224</name>
</gene>
<proteinExistence type="predicted"/>
<feature type="domain" description="MOSC" evidence="1">
    <location>
        <begin position="230"/>
        <end position="396"/>
    </location>
</feature>
<organism evidence="2 3">
    <name type="scientific">Letharia lupina</name>
    <dbReference type="NCBI Taxonomy" id="560253"/>
    <lineage>
        <taxon>Eukaryota</taxon>
        <taxon>Fungi</taxon>
        <taxon>Dikarya</taxon>
        <taxon>Ascomycota</taxon>
        <taxon>Pezizomycotina</taxon>
        <taxon>Lecanoromycetes</taxon>
        <taxon>OSLEUM clade</taxon>
        <taxon>Lecanoromycetidae</taxon>
        <taxon>Lecanorales</taxon>
        <taxon>Lecanorineae</taxon>
        <taxon>Parmeliaceae</taxon>
        <taxon>Letharia</taxon>
    </lineage>
</organism>
<dbReference type="RefSeq" id="XP_037156428.1">
    <property type="nucleotide sequence ID" value="XM_037299092.1"/>
</dbReference>
<accession>A0A8H6CRS5</accession>
<dbReference type="Proteomes" id="UP000593566">
    <property type="component" value="Unassembled WGS sequence"/>
</dbReference>
<dbReference type="EMBL" id="JACCJB010000004">
    <property type="protein sequence ID" value="KAF6228494.1"/>
    <property type="molecule type" value="Genomic_DNA"/>
</dbReference>
<reference evidence="2 3" key="1">
    <citation type="journal article" date="2020" name="Genomics">
        <title>Complete, high-quality genomes from long-read metagenomic sequencing of two wolf lichen thalli reveals enigmatic genome architecture.</title>
        <authorList>
            <person name="McKenzie S.K."/>
            <person name="Walston R.F."/>
            <person name="Allen J.L."/>
        </authorList>
    </citation>
    <scope>NUCLEOTIDE SEQUENCE [LARGE SCALE GENOMIC DNA]</scope>
    <source>
        <strain evidence="2">WasteWater1</strain>
    </source>
</reference>
<dbReference type="GO" id="GO:0030151">
    <property type="term" value="F:molybdenum ion binding"/>
    <property type="evidence" value="ECO:0007669"/>
    <property type="project" value="InterPro"/>
</dbReference>
<dbReference type="InterPro" id="IPR013320">
    <property type="entry name" value="ConA-like_dom_sf"/>
</dbReference>